<feature type="domain" description="N-acetyltransferase" evidence="1">
    <location>
        <begin position="1"/>
        <end position="142"/>
    </location>
</feature>
<dbReference type="RefSeq" id="WP_150942426.1">
    <property type="nucleotide sequence ID" value="NZ_VCMV01000004.1"/>
</dbReference>
<evidence type="ECO:0000313" key="2">
    <source>
        <dbReference type="EMBL" id="KAB0268691.1"/>
    </source>
</evidence>
<proteinExistence type="predicted"/>
<dbReference type="InterPro" id="IPR000182">
    <property type="entry name" value="GNAT_dom"/>
</dbReference>
<organism evidence="2 3">
    <name type="scientific">Microvirga brassicacearum</name>
    <dbReference type="NCBI Taxonomy" id="2580413"/>
    <lineage>
        <taxon>Bacteria</taxon>
        <taxon>Pseudomonadati</taxon>
        <taxon>Pseudomonadota</taxon>
        <taxon>Alphaproteobacteria</taxon>
        <taxon>Hyphomicrobiales</taxon>
        <taxon>Methylobacteriaceae</taxon>
        <taxon>Microvirga</taxon>
    </lineage>
</organism>
<dbReference type="CDD" id="cd04301">
    <property type="entry name" value="NAT_SF"/>
    <property type="match status" value="1"/>
</dbReference>
<dbReference type="Proteomes" id="UP000325684">
    <property type="component" value="Unassembled WGS sequence"/>
</dbReference>
<dbReference type="SUPFAM" id="SSF55729">
    <property type="entry name" value="Acyl-CoA N-acyltransferases (Nat)"/>
    <property type="match status" value="1"/>
</dbReference>
<dbReference type="EMBL" id="VCMV01000004">
    <property type="protein sequence ID" value="KAB0268691.1"/>
    <property type="molecule type" value="Genomic_DNA"/>
</dbReference>
<keyword evidence="3" id="KW-1185">Reference proteome</keyword>
<dbReference type="GO" id="GO:0016747">
    <property type="term" value="F:acyltransferase activity, transferring groups other than amino-acyl groups"/>
    <property type="evidence" value="ECO:0007669"/>
    <property type="project" value="InterPro"/>
</dbReference>
<dbReference type="PROSITE" id="PS51186">
    <property type="entry name" value="GNAT"/>
    <property type="match status" value="1"/>
</dbReference>
<reference evidence="2 3" key="1">
    <citation type="journal article" date="2019" name="Microorganisms">
        <title>Genome Insights into the Novel Species Microvirga brassicacearum, a Rapeseed Endophyte with Biotechnological Potential.</title>
        <authorList>
            <person name="Jimenez-Gomez A."/>
            <person name="Saati-Santamaria Z."/>
            <person name="Igual J.M."/>
            <person name="Rivas R."/>
            <person name="Mateos P.F."/>
            <person name="Garcia-Fraile P."/>
        </authorList>
    </citation>
    <scope>NUCLEOTIDE SEQUENCE [LARGE SCALE GENOMIC DNA]</scope>
    <source>
        <strain evidence="2 3">CDVBN77</strain>
    </source>
</reference>
<evidence type="ECO:0000313" key="3">
    <source>
        <dbReference type="Proteomes" id="UP000325684"/>
    </source>
</evidence>
<dbReference type="Gene3D" id="3.40.630.30">
    <property type="match status" value="1"/>
</dbReference>
<dbReference type="InterPro" id="IPR016181">
    <property type="entry name" value="Acyl_CoA_acyltransferase"/>
</dbReference>
<dbReference type="AlphaFoldDB" id="A0A5N3PG41"/>
<accession>A0A5N3PG41</accession>
<sequence>MSHELALVEEPGDEIRAVILDGLRDFNSAEIAPGHQIQTLAVAIRGRVDGSIIGGLWGRTGMGWLTIELIFVPERLRGQRIASRLITIAEEEAVRRGCHSAWLDTMNANALALYERLGFVRFGELRDFPIGNSRVFLHKRLMGS</sequence>
<keyword evidence="2" id="KW-0808">Transferase</keyword>
<dbReference type="OrthoDB" id="9787920at2"/>
<comment type="caution">
    <text evidence="2">The sequence shown here is derived from an EMBL/GenBank/DDBJ whole genome shotgun (WGS) entry which is preliminary data.</text>
</comment>
<evidence type="ECO:0000259" key="1">
    <source>
        <dbReference type="PROSITE" id="PS51186"/>
    </source>
</evidence>
<protein>
    <submittedName>
        <fullName evidence="2">GNAT family N-acetyltransferase</fullName>
    </submittedName>
</protein>
<dbReference type="Pfam" id="PF00583">
    <property type="entry name" value="Acetyltransf_1"/>
    <property type="match status" value="1"/>
</dbReference>
<name>A0A5N3PG41_9HYPH</name>
<gene>
    <name evidence="2" type="ORF">FEZ63_04435</name>
</gene>